<evidence type="ECO:0000313" key="2">
    <source>
        <dbReference type="Proteomes" id="UP000321408"/>
    </source>
</evidence>
<protein>
    <submittedName>
        <fullName evidence="1">DUF3795 domain-containing protein</fullName>
    </submittedName>
</protein>
<organism evidence="1 2">
    <name type="scientific">Promethearchaeum syntrophicum</name>
    <dbReference type="NCBI Taxonomy" id="2594042"/>
    <lineage>
        <taxon>Archaea</taxon>
        <taxon>Promethearchaeati</taxon>
        <taxon>Promethearchaeota</taxon>
        <taxon>Promethearchaeia</taxon>
        <taxon>Promethearchaeales</taxon>
        <taxon>Promethearchaeaceae</taxon>
        <taxon>Promethearchaeum</taxon>
    </lineage>
</organism>
<name>A0A5B9D670_9ARCH</name>
<dbReference type="RefSeq" id="WP_147661568.1">
    <property type="nucleotide sequence ID" value="NZ_CP042905.2"/>
</dbReference>
<accession>A0A5B9D670</accession>
<dbReference type="Pfam" id="PF12675">
    <property type="entry name" value="DUF3795"/>
    <property type="match status" value="1"/>
</dbReference>
<evidence type="ECO:0000313" key="1">
    <source>
        <dbReference type="EMBL" id="QEE14619.1"/>
    </source>
</evidence>
<dbReference type="OrthoDB" id="139171at2157"/>
<dbReference type="KEGG" id="psyt:DSAG12_00432"/>
<sequence>MEENISFCGINCFSCPAYIAKSTNNNDLRIKTAKKWSSIGFEITPEQVNCDGCKNTDGILLLHCNDCKVRNCAMPKDIMTCAQCPDYSCEKLENLWKEIQTTEGKTNLDKIKQSFN</sequence>
<dbReference type="AlphaFoldDB" id="A0A5B9D670"/>
<dbReference type="InterPro" id="IPR024227">
    <property type="entry name" value="DUF3795"/>
</dbReference>
<reference evidence="1 2" key="2">
    <citation type="journal article" date="2024" name="Int. J. Syst. Evol. Microbiol.">
        <title>Promethearchaeum syntrophicum gen. nov., sp. nov., an anaerobic, obligately syntrophic archaeon, the first isolate of the lineage 'Asgard' archaea, and proposal of the new archaeal phylum Promethearchaeota phyl. nov. and kingdom Promethearchaeati regn. nov.</title>
        <authorList>
            <person name="Imachi H."/>
            <person name="Nobu M.K."/>
            <person name="Kato S."/>
            <person name="Takaki Y."/>
            <person name="Miyazaki M."/>
            <person name="Miyata M."/>
            <person name="Ogawara M."/>
            <person name="Saito Y."/>
            <person name="Sakai S."/>
            <person name="Tahara Y.O."/>
            <person name="Takano Y."/>
            <person name="Tasumi E."/>
            <person name="Uematsu K."/>
            <person name="Yoshimura T."/>
            <person name="Itoh T."/>
            <person name="Ohkuma M."/>
            <person name="Takai K."/>
        </authorList>
    </citation>
    <scope>NUCLEOTIDE SEQUENCE [LARGE SCALE GENOMIC DNA]</scope>
    <source>
        <strain evidence="1 2">MK-D1</strain>
    </source>
</reference>
<gene>
    <name evidence="1" type="ORF">DSAG12_00432</name>
</gene>
<dbReference type="EMBL" id="CP042905">
    <property type="protein sequence ID" value="QEE14619.1"/>
    <property type="molecule type" value="Genomic_DNA"/>
</dbReference>
<reference evidence="1 2" key="1">
    <citation type="journal article" date="2020" name="Nature">
        <title>Isolation of an archaeon at the prokaryote-eukaryote interface.</title>
        <authorList>
            <person name="Imachi H."/>
            <person name="Nobu M.K."/>
            <person name="Nakahara N."/>
            <person name="Morono Y."/>
            <person name="Ogawara M."/>
            <person name="Takaki Y."/>
            <person name="Takano Y."/>
            <person name="Uematsu K."/>
            <person name="Ikuta T."/>
            <person name="Ito M."/>
            <person name="Matsui Y."/>
            <person name="Miyazaki M."/>
            <person name="Murata K."/>
            <person name="Saito Y."/>
            <person name="Sakai S."/>
            <person name="Song C."/>
            <person name="Tasumi E."/>
            <person name="Yamanaka Y."/>
            <person name="Yamaguchi T."/>
            <person name="Kamagata Y."/>
            <person name="Tamaki H."/>
            <person name="Takai K."/>
        </authorList>
    </citation>
    <scope>NUCLEOTIDE SEQUENCE [LARGE SCALE GENOMIC DNA]</scope>
    <source>
        <strain evidence="1 2">MK-D1</strain>
    </source>
</reference>
<dbReference type="Proteomes" id="UP000321408">
    <property type="component" value="Chromosome"/>
</dbReference>
<keyword evidence="2" id="KW-1185">Reference proteome</keyword>
<proteinExistence type="predicted"/>
<dbReference type="GeneID" id="41328435"/>